<protein>
    <recommendedName>
        <fullName evidence="10">Protein kinase domain-containing protein</fullName>
    </recommendedName>
</protein>
<feature type="compositionally biased region" description="Basic and acidic residues" evidence="9">
    <location>
        <begin position="397"/>
        <end position="423"/>
    </location>
</feature>
<keyword evidence="2" id="KW-0808">Transferase</keyword>
<feature type="domain" description="Protein kinase" evidence="10">
    <location>
        <begin position="1058"/>
        <end position="1335"/>
    </location>
</feature>
<feature type="compositionally biased region" description="Basic and acidic residues" evidence="9">
    <location>
        <begin position="736"/>
        <end position="745"/>
    </location>
</feature>
<keyword evidence="4" id="KW-0418">Kinase</keyword>
<name>A0ABR2L1S9_9EUKA</name>
<dbReference type="InterPro" id="IPR017441">
    <property type="entry name" value="Protein_kinase_ATP_BS"/>
</dbReference>
<dbReference type="EMBL" id="JAPFFF010000002">
    <property type="protein sequence ID" value="KAK8897162.1"/>
    <property type="molecule type" value="Genomic_DNA"/>
</dbReference>
<dbReference type="InterPro" id="IPR011009">
    <property type="entry name" value="Kinase-like_dom_sf"/>
</dbReference>
<feature type="compositionally biased region" description="Polar residues" evidence="9">
    <location>
        <begin position="424"/>
        <end position="437"/>
    </location>
</feature>
<comment type="caution">
    <text evidence="11">The sequence shown here is derived from an EMBL/GenBank/DDBJ whole genome shotgun (WGS) entry which is preliminary data.</text>
</comment>
<feature type="compositionally biased region" description="Basic and acidic residues" evidence="9">
    <location>
        <begin position="694"/>
        <end position="720"/>
    </location>
</feature>
<evidence type="ECO:0000256" key="6">
    <source>
        <dbReference type="PROSITE-ProRule" id="PRU00235"/>
    </source>
</evidence>
<dbReference type="SUPFAM" id="SSF50985">
    <property type="entry name" value="RCC1/BLIP-II"/>
    <property type="match status" value="1"/>
</dbReference>
<feature type="region of interest" description="Disordered" evidence="9">
    <location>
        <begin position="387"/>
        <end position="909"/>
    </location>
</feature>
<feature type="binding site" evidence="7">
    <location>
        <position position="1092"/>
    </location>
    <ligand>
        <name>ATP</name>
        <dbReference type="ChEBI" id="CHEBI:30616"/>
    </ligand>
</feature>
<organism evidence="11 12">
    <name type="scientific">Tritrichomonas musculus</name>
    <dbReference type="NCBI Taxonomy" id="1915356"/>
    <lineage>
        <taxon>Eukaryota</taxon>
        <taxon>Metamonada</taxon>
        <taxon>Parabasalia</taxon>
        <taxon>Tritrichomonadida</taxon>
        <taxon>Tritrichomonadidae</taxon>
        <taxon>Tritrichomonas</taxon>
    </lineage>
</organism>
<keyword evidence="3 7" id="KW-0547">Nucleotide-binding</keyword>
<sequence length="1338" mass="154492">MIVCGFNKNLQLNEQSTGKNSSNFPIVFPPLKSQLDISKLLSYSVCLRSSIWITSDGRAYAVGDNQNFQISGSLPKKAIEKSTEIIIKDDQGHQCKFISALCDGLFSLYLISPTNGSQKSQLAYVFKDKNNGIPLFLNLGDRNPVRLFGCFEKAAAIDSEGSIFIITDSIFQSPSKALQPFSLPNGEKAHFVTLCKESIIVISTSYKAYESPLKKNGPIDQLSLTEIPEFIGKKIVHVTSFSNHSLAVNSEGLVFGRGSNEYGQLCFSKDKKNVEKFTEIPALKKFKISAAYAGSNYSLFQTTEGKILASGKNWCGELFTKSGPNPHCIFSPVETIIKRGASFCITGSWVSAAFINASTPPMTPNLPVPLESTDHQQINKSDKNMNGIQEQSNQEPQKNESHENKDANDNQEPQKNESHENKNDNNLNGIQEQSNQEPQKKESHENKDANDNQEPQKKESHENKDANDNQEPQKKESHENKNDNNLNEIQKQSNQEPQKKESHENKNCINMSDNQEPQKKESHENKNDNNLNEIQKQSNQEPQKNESHENKDANDNQEPQKKESHENKDANDNQEPQKKESHENKNDNNLNEIQKQSNQEPQKNESYENKNDNNLNEIQKQSNQEPQKNESHENKDANDNQEPQKKESHENKNDNNLNEIQKQSNQEPQKNESYENKNDNNLNEIQKQSNQEPQKNESHENKDANDNQEPQKKESHENKNDNNLNEIQKQSNQEPQKNESYENKNDNNLNEIQKQSNQEPQKNESHENKDANDNQEPQKKESYENKNDNNLNEIQKQSNQEPQKKESHENKNCINMSDNQEPQKNESYENKNCINMSDNQEPQKNESYENKSGKNLNELQEQSNQEPQRKAPFENKNMNDNQEPQKNESYENMNEVQEQRSQEPQKDESLQMHLKTIISLEEQLEDQKNLAQKNKEEFEKKEKEYLLNIESLNKELEEAQVKSLKLKEFEDFKERETEYLQKIESLSKKLESIDQHDVILKEVEELEKKKANLQTEIASFEEKRKELMDEIQSARNELPRRGNEQSYTFLNTTQIDKIKKIKKLGRGATSEVFKISWDQIYALKVLDTSICKLDKSEDNNSDIMSGNEENEEEDEINNNELDYDKFKRFISEYYFLSSFDHPNIIKTFGFFPGDEKNDPSIILEYCPYNLKNCVKKLNNEERSRIIIQICDAMKFIHMHGIIHRDLKPENILLDSEKNVKLSDFGISKLIDLGTQITSMTQMTGTLNFMAPELIRAKDYDEKVDVYSFGVVAYIILMKGEYPNINVFDVYEGKKAEIPKEISKFSRNLIDKCWSLNPQDRPSFAQIYDSIKNNYFSLY</sequence>
<reference evidence="11 12" key="1">
    <citation type="submission" date="2024-04" db="EMBL/GenBank/DDBJ databases">
        <title>Tritrichomonas musculus Genome.</title>
        <authorList>
            <person name="Alves-Ferreira E."/>
            <person name="Grigg M."/>
            <person name="Lorenzi H."/>
            <person name="Galac M."/>
        </authorList>
    </citation>
    <scope>NUCLEOTIDE SEQUENCE [LARGE SCALE GENOMIC DNA]</scope>
    <source>
        <strain evidence="11 12">EAF2021</strain>
    </source>
</reference>
<evidence type="ECO:0000256" key="5">
    <source>
        <dbReference type="ARBA" id="ARBA00022840"/>
    </source>
</evidence>
<feature type="compositionally biased region" description="Basic and acidic residues" evidence="9">
    <location>
        <begin position="438"/>
        <end position="482"/>
    </location>
</feature>
<evidence type="ECO:0000256" key="3">
    <source>
        <dbReference type="ARBA" id="ARBA00022741"/>
    </source>
</evidence>
<evidence type="ECO:0000256" key="9">
    <source>
        <dbReference type="SAM" id="MobiDB-lite"/>
    </source>
</evidence>
<evidence type="ECO:0000256" key="7">
    <source>
        <dbReference type="PROSITE-ProRule" id="PRU10141"/>
    </source>
</evidence>
<evidence type="ECO:0000313" key="12">
    <source>
        <dbReference type="Proteomes" id="UP001470230"/>
    </source>
</evidence>
<dbReference type="PROSITE" id="PS50011">
    <property type="entry name" value="PROTEIN_KINASE_DOM"/>
    <property type="match status" value="1"/>
</dbReference>
<feature type="compositionally biased region" description="Basic and acidic residues" evidence="9">
    <location>
        <begin position="516"/>
        <end position="527"/>
    </location>
</feature>
<feature type="compositionally biased region" description="Polar residues" evidence="9">
    <location>
        <begin position="612"/>
        <end position="626"/>
    </location>
</feature>
<feature type="compositionally biased region" description="Polar residues" evidence="9">
    <location>
        <begin position="853"/>
        <end position="866"/>
    </location>
</feature>
<evidence type="ECO:0000256" key="8">
    <source>
        <dbReference type="SAM" id="Coils"/>
    </source>
</evidence>
<evidence type="ECO:0000256" key="4">
    <source>
        <dbReference type="ARBA" id="ARBA00022777"/>
    </source>
</evidence>
<dbReference type="InterPro" id="IPR008271">
    <property type="entry name" value="Ser/Thr_kinase_AS"/>
</dbReference>
<feature type="compositionally biased region" description="Polar residues" evidence="9">
    <location>
        <begin position="788"/>
        <end position="801"/>
    </location>
</feature>
<feature type="compositionally biased region" description="Polar residues" evidence="9">
    <location>
        <begin position="721"/>
        <end position="735"/>
    </location>
</feature>
<dbReference type="PROSITE" id="PS50012">
    <property type="entry name" value="RCC1_3"/>
    <property type="match status" value="1"/>
</dbReference>
<dbReference type="PROSITE" id="PS00107">
    <property type="entry name" value="PROTEIN_KINASE_ATP"/>
    <property type="match status" value="1"/>
</dbReference>
<dbReference type="Proteomes" id="UP001470230">
    <property type="component" value="Unassembled WGS sequence"/>
</dbReference>
<dbReference type="SMART" id="SM00220">
    <property type="entry name" value="S_TKc"/>
    <property type="match status" value="1"/>
</dbReference>
<keyword evidence="12" id="KW-1185">Reference proteome</keyword>
<evidence type="ECO:0000256" key="2">
    <source>
        <dbReference type="ARBA" id="ARBA00022679"/>
    </source>
</evidence>
<feature type="compositionally biased region" description="Polar residues" evidence="9">
    <location>
        <begin position="587"/>
        <end position="601"/>
    </location>
</feature>
<dbReference type="Gene3D" id="1.10.510.10">
    <property type="entry name" value="Transferase(Phosphotransferase) domain 1"/>
    <property type="match status" value="1"/>
</dbReference>
<evidence type="ECO:0000256" key="1">
    <source>
        <dbReference type="ARBA" id="ARBA00022527"/>
    </source>
</evidence>
<dbReference type="InterPro" id="IPR000408">
    <property type="entry name" value="Reg_chr_condens"/>
</dbReference>
<dbReference type="Pfam" id="PF00069">
    <property type="entry name" value="Pkinase"/>
    <property type="match status" value="1"/>
</dbReference>
<feature type="compositionally biased region" description="Polar residues" evidence="9">
    <location>
        <begin position="830"/>
        <end position="840"/>
    </location>
</feature>
<dbReference type="PANTHER" id="PTHR24345">
    <property type="entry name" value="SERINE/THREONINE-PROTEIN KINASE PLK"/>
    <property type="match status" value="1"/>
</dbReference>
<feature type="compositionally biased region" description="Basic and acidic residues" evidence="9">
    <location>
        <begin position="627"/>
        <end position="653"/>
    </location>
</feature>
<dbReference type="PANTHER" id="PTHR24345:SF0">
    <property type="entry name" value="CELL CYCLE SERINE_THREONINE-PROTEIN KINASE CDC5_MSD2"/>
    <property type="match status" value="1"/>
</dbReference>
<keyword evidence="5 7" id="KW-0067">ATP-binding</keyword>
<feature type="repeat" description="RCC1" evidence="6">
    <location>
        <begin position="252"/>
        <end position="304"/>
    </location>
</feature>
<feature type="compositionally biased region" description="Basic and acidic residues" evidence="9">
    <location>
        <begin position="802"/>
        <end position="811"/>
    </location>
</feature>
<feature type="compositionally biased region" description="Polar residues" evidence="9">
    <location>
        <begin position="746"/>
        <end position="760"/>
    </location>
</feature>
<dbReference type="PROSITE" id="PS00108">
    <property type="entry name" value="PROTEIN_KINASE_ST"/>
    <property type="match status" value="1"/>
</dbReference>
<accession>A0ABR2L1S9</accession>
<feature type="compositionally biased region" description="Polar residues" evidence="9">
    <location>
        <begin position="679"/>
        <end position="693"/>
    </location>
</feature>
<feature type="compositionally biased region" description="Basic and acidic residues" evidence="9">
    <location>
        <begin position="497"/>
        <end position="506"/>
    </location>
</feature>
<feature type="compositionally biased region" description="Polar residues" evidence="9">
    <location>
        <begin position="528"/>
        <end position="542"/>
    </location>
</feature>
<feature type="compositionally biased region" description="Polar residues" evidence="9">
    <location>
        <begin position="654"/>
        <end position="668"/>
    </location>
</feature>
<feature type="coiled-coil region" evidence="8">
    <location>
        <begin position="996"/>
        <end position="1037"/>
    </location>
</feature>
<dbReference type="Gene3D" id="2.130.10.30">
    <property type="entry name" value="Regulator of chromosome condensation 1/beta-lactamase-inhibitor protein II"/>
    <property type="match status" value="1"/>
</dbReference>
<feature type="compositionally biased region" description="Polar residues" evidence="9">
    <location>
        <begin position="387"/>
        <end position="396"/>
    </location>
</feature>
<dbReference type="SUPFAM" id="SSF56112">
    <property type="entry name" value="Protein kinase-like (PK-like)"/>
    <property type="match status" value="1"/>
</dbReference>
<dbReference type="InterPro" id="IPR000719">
    <property type="entry name" value="Prot_kinase_dom"/>
</dbReference>
<evidence type="ECO:0000259" key="10">
    <source>
        <dbReference type="PROSITE" id="PS50011"/>
    </source>
</evidence>
<keyword evidence="8" id="KW-0175">Coiled coil</keyword>
<feature type="compositionally biased region" description="Basic and acidic residues" evidence="9">
    <location>
        <begin position="602"/>
        <end position="611"/>
    </location>
</feature>
<feature type="compositionally biased region" description="Basic and acidic residues" evidence="9">
    <location>
        <begin position="761"/>
        <end position="787"/>
    </location>
</feature>
<feature type="compositionally biased region" description="Basic and acidic residues" evidence="9">
    <location>
        <begin position="841"/>
        <end position="852"/>
    </location>
</feature>
<keyword evidence="1" id="KW-0723">Serine/threonine-protein kinase</keyword>
<proteinExistence type="predicted"/>
<feature type="compositionally biased region" description="Basic and acidic residues" evidence="9">
    <location>
        <begin position="543"/>
        <end position="586"/>
    </location>
</feature>
<feature type="coiled-coil region" evidence="8">
    <location>
        <begin position="910"/>
        <end position="969"/>
    </location>
</feature>
<evidence type="ECO:0000313" key="11">
    <source>
        <dbReference type="EMBL" id="KAK8897162.1"/>
    </source>
</evidence>
<gene>
    <name evidence="11" type="ORF">M9Y10_015096</name>
</gene>
<dbReference type="Gene3D" id="3.30.200.20">
    <property type="entry name" value="Phosphorylase Kinase, domain 1"/>
    <property type="match status" value="1"/>
</dbReference>
<feature type="compositionally biased region" description="Basic and acidic residues" evidence="9">
    <location>
        <begin position="669"/>
        <end position="678"/>
    </location>
</feature>
<feature type="compositionally biased region" description="Basic and acidic residues" evidence="9">
    <location>
        <begin position="897"/>
        <end position="909"/>
    </location>
</feature>
<feature type="compositionally biased region" description="Polar residues" evidence="9">
    <location>
        <begin position="483"/>
        <end position="496"/>
    </location>
</feature>
<dbReference type="InterPro" id="IPR009091">
    <property type="entry name" value="RCC1/BLIP-II"/>
</dbReference>